<dbReference type="OrthoDB" id="3249523at2759"/>
<reference evidence="1" key="1">
    <citation type="submission" date="2020-11" db="EMBL/GenBank/DDBJ databases">
        <title>Adaptations for nitrogen fixation in a non-lichenized fungal sporocarp promotes dispersal by wood-feeding termites.</title>
        <authorList>
            <consortium name="DOE Joint Genome Institute"/>
            <person name="Koch R.A."/>
            <person name="Yoon G."/>
            <person name="Arayal U."/>
            <person name="Lail K."/>
            <person name="Amirebrahimi M."/>
            <person name="Labutti K."/>
            <person name="Lipzen A."/>
            <person name="Riley R."/>
            <person name="Barry K."/>
            <person name="Henrissat B."/>
            <person name="Grigoriev I.V."/>
            <person name="Herr J.R."/>
            <person name="Aime M.C."/>
        </authorList>
    </citation>
    <scope>NUCLEOTIDE SEQUENCE</scope>
    <source>
        <strain evidence="1">MCA 3950</strain>
    </source>
</reference>
<dbReference type="RefSeq" id="XP_043035613.1">
    <property type="nucleotide sequence ID" value="XM_043177704.1"/>
</dbReference>
<dbReference type="AlphaFoldDB" id="A0A9P8ANA5"/>
<name>A0A9P8ANA5_9AGAR</name>
<sequence>MQVFLLLAAAVHVAVVSSVVAPFLLANFSRFDIWLQVSCASTEQRALIERYPPYQRLYHHVAGVLSPIEEDCATIVDAINIFSTNAANNFIVKADHTLMLAYGSSNYFFAYSGSVESDLLGHVPLHSACWPVKHVSHLSCLSLRRAFVRAWMEPGLLGVKFFAPLFFVVNDWKQGIAFLNVVRNTIRP</sequence>
<dbReference type="EMBL" id="MU250554">
    <property type="protein sequence ID" value="KAG7442113.1"/>
    <property type="molecule type" value="Genomic_DNA"/>
</dbReference>
<dbReference type="GeneID" id="66099991"/>
<evidence type="ECO:0000313" key="1">
    <source>
        <dbReference type="EMBL" id="KAG7442113.1"/>
    </source>
</evidence>
<dbReference type="Proteomes" id="UP000812287">
    <property type="component" value="Unassembled WGS sequence"/>
</dbReference>
<protein>
    <submittedName>
        <fullName evidence="1">Uncharacterized protein</fullName>
    </submittedName>
</protein>
<proteinExistence type="predicted"/>
<comment type="caution">
    <text evidence="1">The sequence shown here is derived from an EMBL/GenBank/DDBJ whole genome shotgun (WGS) entry which is preliminary data.</text>
</comment>
<gene>
    <name evidence="1" type="ORF">BT62DRAFT_1010889</name>
</gene>
<evidence type="ECO:0000313" key="2">
    <source>
        <dbReference type="Proteomes" id="UP000812287"/>
    </source>
</evidence>
<keyword evidence="2" id="KW-1185">Reference proteome</keyword>
<accession>A0A9P8ANA5</accession>
<organism evidence="1 2">
    <name type="scientific">Guyanagaster necrorhizus</name>
    <dbReference type="NCBI Taxonomy" id="856835"/>
    <lineage>
        <taxon>Eukaryota</taxon>
        <taxon>Fungi</taxon>
        <taxon>Dikarya</taxon>
        <taxon>Basidiomycota</taxon>
        <taxon>Agaricomycotina</taxon>
        <taxon>Agaricomycetes</taxon>
        <taxon>Agaricomycetidae</taxon>
        <taxon>Agaricales</taxon>
        <taxon>Marasmiineae</taxon>
        <taxon>Physalacriaceae</taxon>
        <taxon>Guyanagaster</taxon>
    </lineage>
</organism>